<reference evidence="2" key="2">
    <citation type="submission" date="2024-05" db="EMBL/GenBank/DDBJ databases">
        <authorList>
            <person name="Wolfe A."/>
        </authorList>
    </citation>
    <scope>NUCLEOTIDE SEQUENCE</scope>
    <source>
        <strain evidence="2">UMB1064</strain>
    </source>
</reference>
<dbReference type="RefSeq" id="WP_284825953.1">
    <property type="nucleotide sequence ID" value="NZ_JASOOY020000020.1"/>
</dbReference>
<protein>
    <submittedName>
        <fullName evidence="2">Uncharacterized protein</fullName>
    </submittedName>
</protein>
<reference evidence="2" key="1">
    <citation type="submission" date="2023-05" db="EMBL/GenBank/DDBJ databases">
        <authorList>
            <person name="Du J."/>
        </authorList>
    </citation>
    <scope>NUCLEOTIDE SEQUENCE</scope>
    <source>
        <strain evidence="2">UMB1064</strain>
    </source>
</reference>
<evidence type="ECO:0000313" key="3">
    <source>
        <dbReference type="Proteomes" id="UP001223646"/>
    </source>
</evidence>
<sequence>MISPFAEIRHVSAVRLILCPDWAVGHVLTTPSLAMWIVVRLGAWIGVWFGAWFVERIAGKRN</sequence>
<keyword evidence="1" id="KW-1133">Transmembrane helix</keyword>
<evidence type="ECO:0000256" key="1">
    <source>
        <dbReference type="SAM" id="Phobius"/>
    </source>
</evidence>
<gene>
    <name evidence="2" type="ORF">QP460_005950</name>
</gene>
<keyword evidence="1" id="KW-0472">Membrane</keyword>
<dbReference type="EMBL" id="JASOOY020000020">
    <property type="protein sequence ID" value="MEO3717128.1"/>
    <property type="molecule type" value="Genomic_DNA"/>
</dbReference>
<proteinExistence type="predicted"/>
<dbReference type="Proteomes" id="UP001223646">
    <property type="component" value="Unassembled WGS sequence"/>
</dbReference>
<organism evidence="2 3">
    <name type="scientific">Corynebacterium amycolatum</name>
    <dbReference type="NCBI Taxonomy" id="43765"/>
    <lineage>
        <taxon>Bacteria</taxon>
        <taxon>Bacillati</taxon>
        <taxon>Actinomycetota</taxon>
        <taxon>Actinomycetes</taxon>
        <taxon>Mycobacteriales</taxon>
        <taxon>Corynebacteriaceae</taxon>
        <taxon>Corynebacterium</taxon>
    </lineage>
</organism>
<evidence type="ECO:0000313" key="2">
    <source>
        <dbReference type="EMBL" id="MEO3717128.1"/>
    </source>
</evidence>
<keyword evidence="1" id="KW-0812">Transmembrane</keyword>
<accession>A0AAW9SXZ8</accession>
<feature type="transmembrane region" description="Helical" evidence="1">
    <location>
        <begin position="33"/>
        <end position="54"/>
    </location>
</feature>
<comment type="caution">
    <text evidence="2">The sequence shown here is derived from an EMBL/GenBank/DDBJ whole genome shotgun (WGS) entry which is preliminary data.</text>
</comment>
<name>A0AAW9SXZ8_CORAY</name>
<dbReference type="AlphaFoldDB" id="A0AAW9SXZ8"/>